<evidence type="ECO:0000313" key="5">
    <source>
        <dbReference type="EMBL" id="KAK2552630.1"/>
    </source>
</evidence>
<dbReference type="Gene3D" id="3.80.10.10">
    <property type="entry name" value="Ribonuclease Inhibitor"/>
    <property type="match status" value="1"/>
</dbReference>
<evidence type="ECO:0000256" key="3">
    <source>
        <dbReference type="ARBA" id="ARBA00022737"/>
    </source>
</evidence>
<evidence type="ECO:0000313" key="6">
    <source>
        <dbReference type="Proteomes" id="UP001249851"/>
    </source>
</evidence>
<reference evidence="5" key="1">
    <citation type="journal article" date="2023" name="G3 (Bethesda)">
        <title>Whole genome assembly and annotation of the endangered Caribbean coral Acropora cervicornis.</title>
        <authorList>
            <person name="Selwyn J.D."/>
            <person name="Vollmer S.V."/>
        </authorList>
    </citation>
    <scope>NUCLEOTIDE SEQUENCE</scope>
    <source>
        <strain evidence="5">K2</strain>
    </source>
</reference>
<dbReference type="EMBL" id="JARQWQ010000085">
    <property type="protein sequence ID" value="KAK2552630.1"/>
    <property type="molecule type" value="Genomic_DNA"/>
</dbReference>
<feature type="chain" id="PRO_5042027328" evidence="4">
    <location>
        <begin position="18"/>
        <end position="137"/>
    </location>
</feature>
<keyword evidence="2 4" id="KW-0732">Signal</keyword>
<reference evidence="5" key="2">
    <citation type="journal article" date="2023" name="Science">
        <title>Genomic signatures of disease resistance in endangered staghorn corals.</title>
        <authorList>
            <person name="Vollmer S.V."/>
            <person name="Selwyn J.D."/>
            <person name="Despard B.A."/>
            <person name="Roesel C.L."/>
        </authorList>
    </citation>
    <scope>NUCLEOTIDE SEQUENCE</scope>
    <source>
        <strain evidence="5">K2</strain>
    </source>
</reference>
<dbReference type="InterPro" id="IPR050541">
    <property type="entry name" value="LRR_TM_domain-containing"/>
</dbReference>
<gene>
    <name evidence="5" type="ORF">P5673_026292</name>
</gene>
<evidence type="ECO:0000256" key="2">
    <source>
        <dbReference type="ARBA" id="ARBA00022729"/>
    </source>
</evidence>
<protein>
    <submittedName>
        <fullName evidence="5">Immunoglobulin superfamily containing leucine-rich repeat protein</fullName>
    </submittedName>
</protein>
<dbReference type="PANTHER" id="PTHR24369:SF210">
    <property type="entry name" value="CHAOPTIN-RELATED"/>
    <property type="match status" value="1"/>
</dbReference>
<dbReference type="InterPro" id="IPR032675">
    <property type="entry name" value="LRR_dom_sf"/>
</dbReference>
<dbReference type="SUPFAM" id="SSF52058">
    <property type="entry name" value="L domain-like"/>
    <property type="match status" value="1"/>
</dbReference>
<keyword evidence="3" id="KW-0677">Repeat</keyword>
<dbReference type="GO" id="GO:0005886">
    <property type="term" value="C:plasma membrane"/>
    <property type="evidence" value="ECO:0007669"/>
    <property type="project" value="TreeGrafter"/>
</dbReference>
<organism evidence="5 6">
    <name type="scientific">Acropora cervicornis</name>
    <name type="common">Staghorn coral</name>
    <dbReference type="NCBI Taxonomy" id="6130"/>
    <lineage>
        <taxon>Eukaryota</taxon>
        <taxon>Metazoa</taxon>
        <taxon>Cnidaria</taxon>
        <taxon>Anthozoa</taxon>
        <taxon>Hexacorallia</taxon>
        <taxon>Scleractinia</taxon>
        <taxon>Astrocoeniina</taxon>
        <taxon>Acroporidae</taxon>
        <taxon>Acropora</taxon>
    </lineage>
</organism>
<evidence type="ECO:0000256" key="4">
    <source>
        <dbReference type="SAM" id="SignalP"/>
    </source>
</evidence>
<dbReference type="Proteomes" id="UP001249851">
    <property type="component" value="Unassembled WGS sequence"/>
</dbReference>
<feature type="signal peptide" evidence="4">
    <location>
        <begin position="1"/>
        <end position="17"/>
    </location>
</feature>
<dbReference type="PANTHER" id="PTHR24369">
    <property type="entry name" value="ANTIGEN BSP, PUTATIVE-RELATED"/>
    <property type="match status" value="1"/>
</dbReference>
<sequence length="137" mass="14807">MMLPLILLLAVLHGSKQCPTKCKCRPSGKKVNLRVKCEGIDLVPKGIPPNTLTLDLSGNSLKGIREGAFENLPLLASLLIRIFLKGGGFLKNFHHFAQTYPSTLTSVKFPVYPPAKAESGQVPTEYVPGSIAADTYT</sequence>
<evidence type="ECO:0000256" key="1">
    <source>
        <dbReference type="ARBA" id="ARBA00022614"/>
    </source>
</evidence>
<comment type="caution">
    <text evidence="5">The sequence shown here is derived from an EMBL/GenBank/DDBJ whole genome shotgun (WGS) entry which is preliminary data.</text>
</comment>
<accession>A0AAD9Q0Q2</accession>
<keyword evidence="1" id="KW-0433">Leucine-rich repeat</keyword>
<proteinExistence type="predicted"/>
<keyword evidence="6" id="KW-1185">Reference proteome</keyword>
<name>A0AAD9Q0Q2_ACRCE</name>
<dbReference type="AlphaFoldDB" id="A0AAD9Q0Q2"/>